<sequence>MFVPIRWSDFDRYGHLMNANYIELAQEARMQFARDHIFPEFPLFAAYVRHLDIDYSAPIKPEGIRELEIDTWTTKVGNTSFTTHQEIRAPRGPVACEVNCVQVAVDLDSGMPRSLTEREKEILTSMLVED</sequence>
<dbReference type="Proteomes" id="UP000185491">
    <property type="component" value="Chromosome"/>
</dbReference>
<gene>
    <name evidence="1" type="ORF">CPHO_03095</name>
</gene>
<dbReference type="GO" id="GO:0047617">
    <property type="term" value="F:fatty acyl-CoA hydrolase activity"/>
    <property type="evidence" value="ECO:0007669"/>
    <property type="project" value="TreeGrafter"/>
</dbReference>
<dbReference type="InterPro" id="IPR029069">
    <property type="entry name" value="HotDog_dom_sf"/>
</dbReference>
<dbReference type="InterPro" id="IPR050563">
    <property type="entry name" value="4-hydroxybenzoyl-CoA_TE"/>
</dbReference>
<name>A0A1L7D654_9CORY</name>
<dbReference type="KEGG" id="cpho:CPHO_03095"/>
<dbReference type="SUPFAM" id="SSF54637">
    <property type="entry name" value="Thioesterase/thiol ester dehydrase-isomerase"/>
    <property type="match status" value="1"/>
</dbReference>
<dbReference type="STRING" id="161895.CPHO_03095"/>
<dbReference type="Gene3D" id="3.10.129.10">
    <property type="entry name" value="Hotdog Thioesterase"/>
    <property type="match status" value="1"/>
</dbReference>
<dbReference type="PANTHER" id="PTHR31793">
    <property type="entry name" value="4-HYDROXYBENZOYL-COA THIOESTERASE FAMILY MEMBER"/>
    <property type="match status" value="1"/>
</dbReference>
<reference evidence="1 2" key="1">
    <citation type="submission" date="2014-08" db="EMBL/GenBank/DDBJ databases">
        <title>Complete genome sequence of Corynebacterium phocae M408/89/1(T)(=DSM 44612(T)), isolated from the common seal (Phoca vitulina).</title>
        <authorList>
            <person name="Ruckert C."/>
            <person name="Albersmeier A."/>
            <person name="Winkler A."/>
            <person name="Kalinowski J."/>
        </authorList>
    </citation>
    <scope>NUCLEOTIDE SEQUENCE [LARGE SCALE GENOMIC DNA]</scope>
    <source>
        <strain evidence="1 2">M408/89/1</strain>
    </source>
</reference>
<dbReference type="EMBL" id="CP009249">
    <property type="protein sequence ID" value="APT93628.1"/>
    <property type="molecule type" value="Genomic_DNA"/>
</dbReference>
<dbReference type="CDD" id="cd00586">
    <property type="entry name" value="4HBT"/>
    <property type="match status" value="1"/>
</dbReference>
<dbReference type="Pfam" id="PF13279">
    <property type="entry name" value="4HBT_2"/>
    <property type="match status" value="1"/>
</dbReference>
<evidence type="ECO:0000313" key="1">
    <source>
        <dbReference type="EMBL" id="APT93628.1"/>
    </source>
</evidence>
<protein>
    <submittedName>
        <fullName evidence="1">Uncharacterized protein</fullName>
    </submittedName>
</protein>
<keyword evidence="2" id="KW-1185">Reference proteome</keyword>
<organism evidence="1 2">
    <name type="scientific">Corynebacterium phocae</name>
    <dbReference type="NCBI Taxonomy" id="161895"/>
    <lineage>
        <taxon>Bacteria</taxon>
        <taxon>Bacillati</taxon>
        <taxon>Actinomycetota</taxon>
        <taxon>Actinomycetes</taxon>
        <taxon>Mycobacteriales</taxon>
        <taxon>Corynebacteriaceae</taxon>
        <taxon>Corynebacterium</taxon>
    </lineage>
</organism>
<evidence type="ECO:0000313" key="2">
    <source>
        <dbReference type="Proteomes" id="UP000185491"/>
    </source>
</evidence>
<dbReference type="AlphaFoldDB" id="A0A1L7D654"/>
<proteinExistence type="predicted"/>
<dbReference type="PANTHER" id="PTHR31793:SF24">
    <property type="entry name" value="LONG-CHAIN ACYL-COA THIOESTERASE FADM"/>
    <property type="match status" value="1"/>
</dbReference>
<accession>A0A1L7D654</accession>
<dbReference type="OrthoDB" id="9799036at2"/>